<dbReference type="InterPro" id="IPR036640">
    <property type="entry name" value="ABC1_TM_sf"/>
</dbReference>
<evidence type="ECO:0000256" key="1">
    <source>
        <dbReference type="ARBA" id="ARBA00004651"/>
    </source>
</evidence>
<name>A0ABW4BA92_9LACO</name>
<feature type="transmembrane region" description="Helical" evidence="5">
    <location>
        <begin position="151"/>
        <end position="171"/>
    </location>
</feature>
<evidence type="ECO:0000313" key="8">
    <source>
        <dbReference type="Proteomes" id="UP001597249"/>
    </source>
</evidence>
<evidence type="ECO:0000259" key="6">
    <source>
        <dbReference type="PROSITE" id="PS50929"/>
    </source>
</evidence>
<evidence type="ECO:0000256" key="2">
    <source>
        <dbReference type="ARBA" id="ARBA00022692"/>
    </source>
</evidence>
<comment type="subcellular location">
    <subcellularLocation>
        <location evidence="1">Cell membrane</location>
        <topology evidence="1">Multi-pass membrane protein</topology>
    </subcellularLocation>
</comment>
<keyword evidence="4 5" id="KW-0472">Membrane</keyword>
<gene>
    <name evidence="7" type="ORF">ACFQ3L_09820</name>
</gene>
<dbReference type="Proteomes" id="UP001597249">
    <property type="component" value="Unassembled WGS sequence"/>
</dbReference>
<dbReference type="EMBL" id="JBHTMO010000034">
    <property type="protein sequence ID" value="MFD1393861.1"/>
    <property type="molecule type" value="Genomic_DNA"/>
</dbReference>
<dbReference type="SUPFAM" id="SSF90123">
    <property type="entry name" value="ABC transporter transmembrane region"/>
    <property type="match status" value="1"/>
</dbReference>
<reference evidence="8" key="1">
    <citation type="journal article" date="2019" name="Int. J. Syst. Evol. Microbiol.">
        <title>The Global Catalogue of Microorganisms (GCM) 10K type strain sequencing project: providing services to taxonomists for standard genome sequencing and annotation.</title>
        <authorList>
            <consortium name="The Broad Institute Genomics Platform"/>
            <consortium name="The Broad Institute Genome Sequencing Center for Infectious Disease"/>
            <person name="Wu L."/>
            <person name="Ma J."/>
        </authorList>
    </citation>
    <scope>NUCLEOTIDE SEQUENCE [LARGE SCALE GENOMIC DNA]</scope>
    <source>
        <strain evidence="8">CCM 8911</strain>
    </source>
</reference>
<dbReference type="Pfam" id="PF00664">
    <property type="entry name" value="ABC_membrane"/>
    <property type="match status" value="1"/>
</dbReference>
<evidence type="ECO:0000313" key="7">
    <source>
        <dbReference type="EMBL" id="MFD1393861.1"/>
    </source>
</evidence>
<dbReference type="Gene3D" id="1.20.1560.10">
    <property type="entry name" value="ABC transporter type 1, transmembrane domain"/>
    <property type="match status" value="1"/>
</dbReference>
<evidence type="ECO:0000256" key="5">
    <source>
        <dbReference type="SAM" id="Phobius"/>
    </source>
</evidence>
<accession>A0ABW4BA92</accession>
<protein>
    <submittedName>
        <fullName evidence="7">ABC transporter transmembrane domain-containing protein</fullName>
    </submittedName>
</protein>
<evidence type="ECO:0000256" key="4">
    <source>
        <dbReference type="ARBA" id="ARBA00023136"/>
    </source>
</evidence>
<feature type="transmembrane region" description="Helical" evidence="5">
    <location>
        <begin position="48"/>
        <end position="66"/>
    </location>
</feature>
<keyword evidence="2 5" id="KW-0812">Transmembrane</keyword>
<feature type="domain" description="ABC transmembrane type-1" evidence="6">
    <location>
        <begin position="15"/>
        <end position="172"/>
    </location>
</feature>
<keyword evidence="8" id="KW-1185">Reference proteome</keyword>
<dbReference type="RefSeq" id="WP_125586976.1">
    <property type="nucleotide sequence ID" value="NZ_JBHTMO010000034.1"/>
</dbReference>
<organism evidence="7 8">
    <name type="scientific">Lacticaseibacillus jixianensis</name>
    <dbReference type="NCBI Taxonomy" id="2486012"/>
    <lineage>
        <taxon>Bacteria</taxon>
        <taxon>Bacillati</taxon>
        <taxon>Bacillota</taxon>
        <taxon>Bacilli</taxon>
        <taxon>Lactobacillales</taxon>
        <taxon>Lactobacillaceae</taxon>
        <taxon>Lacticaseibacillus</taxon>
    </lineage>
</organism>
<comment type="caution">
    <text evidence="7">The sequence shown here is derived from an EMBL/GenBank/DDBJ whole genome shotgun (WGS) entry which is preliminary data.</text>
</comment>
<proteinExistence type="predicted"/>
<keyword evidence="3 5" id="KW-1133">Transmembrane helix</keyword>
<dbReference type="PROSITE" id="PS50929">
    <property type="entry name" value="ABC_TM1F"/>
    <property type="match status" value="1"/>
</dbReference>
<dbReference type="InterPro" id="IPR011527">
    <property type="entry name" value="ABC1_TM_dom"/>
</dbReference>
<sequence>MRLNQYFLRHWRMGLLVAFLLIAGTVLNTAYTITLGNILTALGHRSASGTLMWLVATAIVLTLFSLQHYLEPVAETAVNEAMGLSVRRDITARLARTSAEQFHQQPVPEYVSWLTNDLSTINDYGFENTWMAAGQALQVVIGGAALLHYNWSLTVLVLALSLLMLLVPHFFTTNCQIKCNFLPR</sequence>
<evidence type="ECO:0000256" key="3">
    <source>
        <dbReference type="ARBA" id="ARBA00022989"/>
    </source>
</evidence>